<dbReference type="AlphaFoldDB" id="A0A6J6KBQ7"/>
<accession>A0A6J6KBQ7</accession>
<reference evidence="1" key="1">
    <citation type="submission" date="2020-05" db="EMBL/GenBank/DDBJ databases">
        <authorList>
            <person name="Chiriac C."/>
            <person name="Salcher M."/>
            <person name="Ghai R."/>
            <person name="Kavagutti S V."/>
        </authorList>
    </citation>
    <scope>NUCLEOTIDE SEQUENCE</scope>
</reference>
<proteinExistence type="predicted"/>
<protein>
    <submittedName>
        <fullName evidence="1">Unannotated protein</fullName>
    </submittedName>
</protein>
<gene>
    <name evidence="1" type="ORF">UFOPK2195_00233</name>
</gene>
<organism evidence="1">
    <name type="scientific">freshwater metagenome</name>
    <dbReference type="NCBI Taxonomy" id="449393"/>
    <lineage>
        <taxon>unclassified sequences</taxon>
        <taxon>metagenomes</taxon>
        <taxon>ecological metagenomes</taxon>
    </lineage>
</organism>
<evidence type="ECO:0000313" key="1">
    <source>
        <dbReference type="EMBL" id="CAB4646458.1"/>
    </source>
</evidence>
<dbReference type="EMBL" id="CAEZWH010000023">
    <property type="protein sequence ID" value="CAB4646458.1"/>
    <property type="molecule type" value="Genomic_DNA"/>
</dbReference>
<name>A0A6J6KBQ7_9ZZZZ</name>
<sequence length="111" mass="12690">MTIPTEATLDALATHGLVARHCILHKPCEQVTVVRQPISERWTIIKDVLIFAVRTSFMLRNRRFKGFIVCPICEGLAFKRRKLRLRLYRWIRHGASVYGLGTLGAGISSRE</sequence>